<protein>
    <submittedName>
        <fullName evidence="7">LysE family translocator</fullName>
    </submittedName>
</protein>
<dbReference type="GO" id="GO:0005886">
    <property type="term" value="C:plasma membrane"/>
    <property type="evidence" value="ECO:0007669"/>
    <property type="project" value="UniProtKB-SubCell"/>
</dbReference>
<evidence type="ECO:0000256" key="5">
    <source>
        <dbReference type="ARBA" id="ARBA00023136"/>
    </source>
</evidence>
<name>A0AA51NBH1_9BACT</name>
<dbReference type="RefSeq" id="WP_308349920.1">
    <property type="nucleotide sequence ID" value="NZ_CP129971.1"/>
</dbReference>
<feature type="transmembrane region" description="Helical" evidence="6">
    <location>
        <begin position="148"/>
        <end position="168"/>
    </location>
</feature>
<dbReference type="PIRSF" id="PIRSF006324">
    <property type="entry name" value="LeuE"/>
    <property type="match status" value="1"/>
</dbReference>
<evidence type="ECO:0000256" key="3">
    <source>
        <dbReference type="ARBA" id="ARBA00022692"/>
    </source>
</evidence>
<gene>
    <name evidence="7" type="ORF">QYS49_32340</name>
</gene>
<dbReference type="KEGG" id="msaa:QYS49_32340"/>
<dbReference type="Pfam" id="PF01810">
    <property type="entry name" value="LysE"/>
    <property type="match status" value="1"/>
</dbReference>
<dbReference type="EMBL" id="CP129971">
    <property type="protein sequence ID" value="WMN12083.1"/>
    <property type="molecule type" value="Genomic_DNA"/>
</dbReference>
<dbReference type="GO" id="GO:0015171">
    <property type="term" value="F:amino acid transmembrane transporter activity"/>
    <property type="evidence" value="ECO:0007669"/>
    <property type="project" value="TreeGrafter"/>
</dbReference>
<feature type="transmembrane region" description="Helical" evidence="6">
    <location>
        <begin position="41"/>
        <end position="65"/>
    </location>
</feature>
<dbReference type="Proteomes" id="UP001230496">
    <property type="component" value="Chromosome"/>
</dbReference>
<dbReference type="PANTHER" id="PTHR30086:SF20">
    <property type="entry name" value="ARGININE EXPORTER PROTEIN ARGO-RELATED"/>
    <property type="match status" value="1"/>
</dbReference>
<evidence type="ECO:0000313" key="8">
    <source>
        <dbReference type="Proteomes" id="UP001230496"/>
    </source>
</evidence>
<keyword evidence="5 6" id="KW-0472">Membrane</keyword>
<proteinExistence type="predicted"/>
<accession>A0AA51NBH1</accession>
<comment type="subcellular location">
    <subcellularLocation>
        <location evidence="1">Cell membrane</location>
        <topology evidence="1">Multi-pass membrane protein</topology>
    </subcellularLocation>
</comment>
<evidence type="ECO:0000256" key="4">
    <source>
        <dbReference type="ARBA" id="ARBA00022989"/>
    </source>
</evidence>
<feature type="transmembrane region" description="Helical" evidence="6">
    <location>
        <begin position="6"/>
        <end position="29"/>
    </location>
</feature>
<organism evidence="7 8">
    <name type="scientific">Marivirga salinarum</name>
    <dbReference type="NCBI Taxonomy" id="3059078"/>
    <lineage>
        <taxon>Bacteria</taxon>
        <taxon>Pseudomonadati</taxon>
        <taxon>Bacteroidota</taxon>
        <taxon>Cytophagia</taxon>
        <taxon>Cytophagales</taxon>
        <taxon>Marivirgaceae</taxon>
        <taxon>Marivirga</taxon>
    </lineage>
</organism>
<feature type="transmembrane region" description="Helical" evidence="6">
    <location>
        <begin position="189"/>
        <end position="207"/>
    </location>
</feature>
<dbReference type="PANTHER" id="PTHR30086">
    <property type="entry name" value="ARGININE EXPORTER PROTEIN ARGO"/>
    <property type="match status" value="1"/>
</dbReference>
<keyword evidence="2" id="KW-1003">Cell membrane</keyword>
<sequence>MSGIENYLGFLLAGIIMNLTPGADSIYIITRSVAQGKKAGIYSVLGIGSGAIIHVVLAAFGLSVILAKSILLFNIVKWTGAAYLIYLGIRTLIDKSNIFDNEKTEFEKIDLWKIYRQGFLTNVLNPKVAIFFMSLLPQFIKPEYVNSSIPFLILGGTFLLTGTIWCLFLAYSASFMTDTLRSNDRIGKIMKKVSGYVFIGLGLQLIFKRNG</sequence>
<dbReference type="AlphaFoldDB" id="A0AA51NBH1"/>
<evidence type="ECO:0000256" key="1">
    <source>
        <dbReference type="ARBA" id="ARBA00004651"/>
    </source>
</evidence>
<keyword evidence="8" id="KW-1185">Reference proteome</keyword>
<evidence type="ECO:0000256" key="6">
    <source>
        <dbReference type="SAM" id="Phobius"/>
    </source>
</evidence>
<evidence type="ECO:0000256" key="2">
    <source>
        <dbReference type="ARBA" id="ARBA00022475"/>
    </source>
</evidence>
<reference evidence="7 8" key="1">
    <citation type="submission" date="2023-08" db="EMBL/GenBank/DDBJ databases">
        <title>Comparative genomics and taxonomic characterization of three novel marine species of genus Marivirga.</title>
        <authorList>
            <person name="Muhammad N."/>
            <person name="Kim S.-G."/>
        </authorList>
    </citation>
    <scope>NUCLEOTIDE SEQUENCE [LARGE SCALE GENOMIC DNA]</scope>
    <source>
        <strain evidence="7 8">BDSF4-3</strain>
    </source>
</reference>
<keyword evidence="3 6" id="KW-0812">Transmembrane</keyword>
<keyword evidence="4 6" id="KW-1133">Transmembrane helix</keyword>
<evidence type="ECO:0000313" key="7">
    <source>
        <dbReference type="EMBL" id="WMN12083.1"/>
    </source>
</evidence>
<dbReference type="InterPro" id="IPR001123">
    <property type="entry name" value="LeuE-type"/>
</dbReference>
<feature type="transmembrane region" description="Helical" evidence="6">
    <location>
        <begin position="71"/>
        <end position="93"/>
    </location>
</feature>